<comment type="caution">
    <text evidence="1">The sequence shown here is derived from an EMBL/GenBank/DDBJ whole genome shotgun (WGS) entry which is preliminary data.</text>
</comment>
<sequence length="683" mass="76035">MVSWSFGQILSPNLHLTPPHPASPVITVIITIKVDRGALRRFEMQPHEKKHLEHARMQYYALPFTLEKTGRYFAVGSPCSYLGFLLRQNILSPKTARMIQITPELGSPIGFRWKALRMLICMRVDVWMIKMWREAKSEVELGLGLFQLQPHYFSSPMNLQNMRVGGNTAHQQTSKTCWTSPAISTDSFDRNSTLEGIKIAAIDHILSPTTASSEVGFQRAVLRSVQIRTYQVSELGVTTQDKINPMTIIGGTPLSSTGDFGTDRAESPRARNYVIAVTATMDPNAVGIHSEAYGSAWGLNDLGIPLTPIGLVRRISENYRASYGREVQLNTWGNRGRGRYGDPSDRFWVVSSKLLDLFAYNVFPWVAGRTLSTDKIMGFTSKISPLQVYRHIINISLFYGHLSSMKPCAIGIIASVGHAVDRFTDAINRHFSGSPLLNCSCGSFFEARRVRRDVLQGKNIASSLEGTLTIGDAFREFRRAEEKVAIATWLAWSTSALSYYTVFYPHAFSGLWRTAEGSRTFYNGRPVPAHPLMPFGTSLVNPASRVKGVSWSSVGRGENLSFQEASPRLAYNLPIARIGGYPAHAVDVLSVVCSIWIWSAGFGPDMRDFRVFAWLSLWLACGSSVERGRKNLSELSFLQPPQRTPQPKKTCIHGQIVSSHCYAAPLLRRTSASSLICFLARPQ</sequence>
<dbReference type="EMBL" id="MU003522">
    <property type="protein sequence ID" value="KAF2466994.1"/>
    <property type="molecule type" value="Genomic_DNA"/>
</dbReference>
<evidence type="ECO:0000313" key="2">
    <source>
        <dbReference type="Proteomes" id="UP000799755"/>
    </source>
</evidence>
<protein>
    <submittedName>
        <fullName evidence="1">Uncharacterized protein</fullName>
    </submittedName>
</protein>
<name>A0ACB6QJ04_9PLEO</name>
<dbReference type="Proteomes" id="UP000799755">
    <property type="component" value="Unassembled WGS sequence"/>
</dbReference>
<reference evidence="1" key="1">
    <citation type="journal article" date="2020" name="Stud. Mycol.">
        <title>101 Dothideomycetes genomes: a test case for predicting lifestyles and emergence of pathogens.</title>
        <authorList>
            <person name="Haridas S."/>
            <person name="Albert R."/>
            <person name="Binder M."/>
            <person name="Bloem J."/>
            <person name="Labutti K."/>
            <person name="Salamov A."/>
            <person name="Andreopoulos B."/>
            <person name="Baker S."/>
            <person name="Barry K."/>
            <person name="Bills G."/>
            <person name="Bluhm B."/>
            <person name="Cannon C."/>
            <person name="Castanera R."/>
            <person name="Culley D."/>
            <person name="Daum C."/>
            <person name="Ezra D."/>
            <person name="Gonzalez J."/>
            <person name="Henrissat B."/>
            <person name="Kuo A."/>
            <person name="Liang C."/>
            <person name="Lipzen A."/>
            <person name="Lutzoni F."/>
            <person name="Magnuson J."/>
            <person name="Mondo S."/>
            <person name="Nolan M."/>
            <person name="Ohm R."/>
            <person name="Pangilinan J."/>
            <person name="Park H.-J."/>
            <person name="Ramirez L."/>
            <person name="Alfaro M."/>
            <person name="Sun H."/>
            <person name="Tritt A."/>
            <person name="Yoshinaga Y."/>
            <person name="Zwiers L.-H."/>
            <person name="Turgeon B."/>
            <person name="Goodwin S."/>
            <person name="Spatafora J."/>
            <person name="Crous P."/>
            <person name="Grigoriev I."/>
        </authorList>
    </citation>
    <scope>NUCLEOTIDE SEQUENCE</scope>
    <source>
        <strain evidence="1">ATCC 200398</strain>
    </source>
</reference>
<gene>
    <name evidence="1" type="ORF">BDR25DRAFT_359045</name>
</gene>
<proteinExistence type="predicted"/>
<evidence type="ECO:0000313" key="1">
    <source>
        <dbReference type="EMBL" id="KAF2466994.1"/>
    </source>
</evidence>
<keyword evidence="2" id="KW-1185">Reference proteome</keyword>
<accession>A0ACB6QJ04</accession>
<organism evidence="1 2">
    <name type="scientific">Lindgomyces ingoldianus</name>
    <dbReference type="NCBI Taxonomy" id="673940"/>
    <lineage>
        <taxon>Eukaryota</taxon>
        <taxon>Fungi</taxon>
        <taxon>Dikarya</taxon>
        <taxon>Ascomycota</taxon>
        <taxon>Pezizomycotina</taxon>
        <taxon>Dothideomycetes</taxon>
        <taxon>Pleosporomycetidae</taxon>
        <taxon>Pleosporales</taxon>
        <taxon>Lindgomycetaceae</taxon>
        <taxon>Lindgomyces</taxon>
    </lineage>
</organism>